<reference evidence="2" key="1">
    <citation type="submission" date="2023-03" db="UniProtKB">
        <authorList>
            <consortium name="WormBaseParasite"/>
        </authorList>
    </citation>
    <scope>IDENTIFICATION</scope>
</reference>
<dbReference type="WBParaSite" id="ALUE_0001689501-mRNA-1">
    <property type="protein sequence ID" value="ALUE_0001689501-mRNA-1"/>
    <property type="gene ID" value="ALUE_0001689501"/>
</dbReference>
<evidence type="ECO:0000313" key="1">
    <source>
        <dbReference type="Proteomes" id="UP000036681"/>
    </source>
</evidence>
<keyword evidence="1" id="KW-1185">Reference proteome</keyword>
<proteinExistence type="predicted"/>
<sequence length="105" mass="11678">MACHRTAVCRAPTAQHSIASIHCPKTCCRVAPWKTNANTLYWGPLYRKNAQQHAALVIREANKLAKMSHLLQFAQLSRPFVTHMNITNSCLSSVQQHAAVAQQQA</sequence>
<evidence type="ECO:0000313" key="2">
    <source>
        <dbReference type="WBParaSite" id="ALUE_0001689501-mRNA-1"/>
    </source>
</evidence>
<dbReference type="Proteomes" id="UP000036681">
    <property type="component" value="Unplaced"/>
</dbReference>
<accession>A0A9J2Q5S8</accession>
<organism evidence="1 2">
    <name type="scientific">Ascaris lumbricoides</name>
    <name type="common">Giant roundworm</name>
    <dbReference type="NCBI Taxonomy" id="6252"/>
    <lineage>
        <taxon>Eukaryota</taxon>
        <taxon>Metazoa</taxon>
        <taxon>Ecdysozoa</taxon>
        <taxon>Nematoda</taxon>
        <taxon>Chromadorea</taxon>
        <taxon>Rhabditida</taxon>
        <taxon>Spirurina</taxon>
        <taxon>Ascaridomorpha</taxon>
        <taxon>Ascaridoidea</taxon>
        <taxon>Ascarididae</taxon>
        <taxon>Ascaris</taxon>
    </lineage>
</organism>
<name>A0A9J2Q5S8_ASCLU</name>
<dbReference type="AlphaFoldDB" id="A0A9J2Q5S8"/>
<protein>
    <submittedName>
        <fullName evidence="2">Uncharacterized protein</fullName>
    </submittedName>
</protein>